<keyword evidence="2" id="KW-1185">Reference proteome</keyword>
<reference evidence="1 2" key="1">
    <citation type="submission" date="2006-10" db="EMBL/GenBank/DDBJ databases">
        <title>Complete sequence of Methanosaeta thermophila PT.</title>
        <authorList>
            <consortium name="US DOE Joint Genome Institute"/>
            <person name="Copeland A."/>
            <person name="Lucas S."/>
            <person name="Lapidus A."/>
            <person name="Barry K."/>
            <person name="Detter J.C."/>
            <person name="Glavina del Rio T."/>
            <person name="Hammon N."/>
            <person name="Israni S."/>
            <person name="Pitluck S."/>
            <person name="Chain P."/>
            <person name="Malfatti S."/>
            <person name="Shin M."/>
            <person name="Vergez L."/>
            <person name="Schmutz J."/>
            <person name="Larimer F."/>
            <person name="Land M."/>
            <person name="Hauser L."/>
            <person name="Kyrpides N."/>
            <person name="Kim E."/>
            <person name="Smith K.S."/>
            <person name="Ingram-Smith C."/>
            <person name="Richardson P."/>
        </authorList>
    </citation>
    <scope>NUCLEOTIDE SEQUENCE [LARGE SCALE GENOMIC DNA]</scope>
    <source>
        <strain evidence="2">DSM 6194 / JCM 14653 / NBRC 101360 / PT</strain>
    </source>
</reference>
<protein>
    <recommendedName>
        <fullName evidence="3">NERD domain-containing protein</fullName>
    </recommendedName>
</protein>
<evidence type="ECO:0000313" key="2">
    <source>
        <dbReference type="Proteomes" id="UP000000674"/>
    </source>
</evidence>
<dbReference type="AlphaFoldDB" id="A0B8V6"/>
<evidence type="ECO:0000313" key="1">
    <source>
        <dbReference type="EMBL" id="ABK15130.1"/>
    </source>
</evidence>
<name>A0B8V6_METTP</name>
<dbReference type="Proteomes" id="UP000000674">
    <property type="component" value="Chromosome"/>
</dbReference>
<sequence>MIELRSDPYVLKPRVAPSTESDFRIHLNIGWCRGVLFNVVALKNSVAIVEYDAILWSEDSVMFVEYKDSVAAYKSLSARRIQQMDGLAKNIARGLGYRRYCFIIVVRDLQETTSRGGVDVIPLYMLGSYEPSFESTYSELDYLDKLMAKYTREEKLEFVMELEKLKRMIETGLA</sequence>
<dbReference type="HOGENOM" id="CLU_1536698_0_0_2"/>
<dbReference type="EMBL" id="CP000477">
    <property type="protein sequence ID" value="ABK15130.1"/>
    <property type="molecule type" value="Genomic_DNA"/>
</dbReference>
<accession>A0B8V6</accession>
<dbReference type="OrthoDB" id="145514at2157"/>
<proteinExistence type="predicted"/>
<organism evidence="1 2">
    <name type="scientific">Methanothrix thermoacetophila (strain DSM 6194 / JCM 14653 / NBRC 101360 / PT)</name>
    <name type="common">Methanosaeta thermophila</name>
    <dbReference type="NCBI Taxonomy" id="349307"/>
    <lineage>
        <taxon>Archaea</taxon>
        <taxon>Methanobacteriati</taxon>
        <taxon>Methanobacteriota</taxon>
        <taxon>Stenosarchaea group</taxon>
        <taxon>Methanomicrobia</taxon>
        <taxon>Methanotrichales</taxon>
        <taxon>Methanotrichaceae</taxon>
        <taxon>Methanothrix</taxon>
    </lineage>
</organism>
<dbReference type="RefSeq" id="WP_011696522.1">
    <property type="nucleotide sequence ID" value="NC_008553.1"/>
</dbReference>
<evidence type="ECO:0008006" key="3">
    <source>
        <dbReference type="Google" id="ProtNLM"/>
    </source>
</evidence>
<dbReference type="KEGG" id="mtp:Mthe_1355"/>
<gene>
    <name evidence="1" type="ordered locus">Mthe_1355</name>
</gene>
<dbReference type="GeneID" id="4462851"/>
<dbReference type="STRING" id="349307.Mthe_1355"/>